<dbReference type="EC" id="3.6.4.13" evidence="8"/>
<dbReference type="InterPro" id="IPR010225">
    <property type="entry name" value="HrpB"/>
</dbReference>
<dbReference type="SUPFAM" id="SSF52540">
    <property type="entry name" value="P-loop containing nucleoside triphosphate hydrolases"/>
    <property type="match status" value="1"/>
</dbReference>
<dbReference type="PROSITE" id="PS51192">
    <property type="entry name" value="HELICASE_ATP_BIND_1"/>
    <property type="match status" value="1"/>
</dbReference>
<evidence type="ECO:0000256" key="3">
    <source>
        <dbReference type="ARBA" id="ARBA00022806"/>
    </source>
</evidence>
<dbReference type="EMBL" id="JBHSSW010000009">
    <property type="protein sequence ID" value="MFC6198091.1"/>
    <property type="molecule type" value="Genomic_DNA"/>
</dbReference>
<feature type="compositionally biased region" description="Basic and acidic residues" evidence="5">
    <location>
        <begin position="785"/>
        <end position="794"/>
    </location>
</feature>
<gene>
    <name evidence="8" type="primary">hrpB</name>
    <name evidence="8" type="ORF">ACFQDM_08375</name>
</gene>
<keyword evidence="4" id="KW-0067">ATP-binding</keyword>
<dbReference type="PIRSF" id="PIRSF005496">
    <property type="entry name" value="ATP_hel_hrpB"/>
    <property type="match status" value="1"/>
</dbReference>
<dbReference type="Pfam" id="PF08482">
    <property type="entry name" value="HrpB_C"/>
    <property type="match status" value="1"/>
</dbReference>
<dbReference type="InterPro" id="IPR011545">
    <property type="entry name" value="DEAD/DEAH_box_helicase_dom"/>
</dbReference>
<dbReference type="GO" id="GO:0003724">
    <property type="term" value="F:RNA helicase activity"/>
    <property type="evidence" value="ECO:0007669"/>
    <property type="project" value="UniProtKB-EC"/>
</dbReference>
<dbReference type="Gene3D" id="1.20.120.1080">
    <property type="match status" value="1"/>
</dbReference>
<dbReference type="PANTHER" id="PTHR43519:SF1">
    <property type="entry name" value="ATP-DEPENDENT RNA HELICASE HRPB"/>
    <property type="match status" value="1"/>
</dbReference>
<dbReference type="Pfam" id="PF24473">
    <property type="entry name" value="CON_HrpB"/>
    <property type="match status" value="1"/>
</dbReference>
<keyword evidence="2 8" id="KW-0378">Hydrolase</keyword>
<dbReference type="CDD" id="cd18791">
    <property type="entry name" value="SF2_C_RHA"/>
    <property type="match status" value="1"/>
</dbReference>
<evidence type="ECO:0000313" key="8">
    <source>
        <dbReference type="EMBL" id="MFC6198091.1"/>
    </source>
</evidence>
<evidence type="ECO:0000256" key="1">
    <source>
        <dbReference type="ARBA" id="ARBA00022741"/>
    </source>
</evidence>
<dbReference type="PANTHER" id="PTHR43519">
    <property type="entry name" value="ATP-DEPENDENT RNA HELICASE HRPB"/>
    <property type="match status" value="1"/>
</dbReference>
<dbReference type="InterPro" id="IPR049614">
    <property type="entry name" value="HrpB_DEXH"/>
</dbReference>
<dbReference type="CDD" id="cd17990">
    <property type="entry name" value="DEXHc_HrpB"/>
    <property type="match status" value="1"/>
</dbReference>
<dbReference type="InterPro" id="IPR007502">
    <property type="entry name" value="Helicase-assoc_dom"/>
</dbReference>
<dbReference type="Gene3D" id="3.40.50.300">
    <property type="entry name" value="P-loop containing nucleotide triphosphate hydrolases"/>
    <property type="match status" value="2"/>
</dbReference>
<keyword evidence="1" id="KW-0547">Nucleotide-binding</keyword>
<feature type="domain" description="Helicase C-terminal" evidence="7">
    <location>
        <begin position="201"/>
        <end position="369"/>
    </location>
</feature>
<dbReference type="SMART" id="SM00487">
    <property type="entry name" value="DEXDc"/>
    <property type="match status" value="1"/>
</dbReference>
<organism evidence="8 9">
    <name type="scientific">Ponticaulis profundi</name>
    <dbReference type="NCBI Taxonomy" id="2665222"/>
    <lineage>
        <taxon>Bacteria</taxon>
        <taxon>Pseudomonadati</taxon>
        <taxon>Pseudomonadota</taxon>
        <taxon>Alphaproteobacteria</taxon>
        <taxon>Hyphomonadales</taxon>
        <taxon>Hyphomonadaceae</taxon>
        <taxon>Ponticaulis</taxon>
    </lineage>
</organism>
<evidence type="ECO:0000313" key="9">
    <source>
        <dbReference type="Proteomes" id="UP001596303"/>
    </source>
</evidence>
<sequence length="808" mass="87664">MQMPLVLPIDDVLDELSDVLAAGNRAVLSAPPGAGKTTRVPLHLLAADWRADQKIIMLEPRRIAARRAAERMADMLSEKVGETVGLRSRLDTRVGPKTQIEVVTEGVFTNLITREPDLPGYAAVLFDEFHERSLDADLGLALALETQGALNEDLRILVMSATLETGRLTDMLGAPLVQSEGWAFPVETIYLGKSQDRLEDQMAQAIRKALAGQTGSVLAFLPGAAEINRTADRLSGLSDDIHICPLYGALSPKAQDEAIRPARNGTRKVVLATDIAESSLTIEGVRVVIDAGLARIPVFTPGSLGAGLRTVRASIANVDQRRGRAGRTEPGVCYRLWHEEENRGLPKAPPPEILATDLSSMLLRLADWGDANPFALQWLDPPAKGQVKAAERSLHQMGLLTEGGQLTKDGQTAVRMPIHPRLARLVIGAQSDADRALAALLAAMMSEVGLGGRQIDVSGRLAGFERDRSARASALKQRARQWAGTKAEPSHQIGEVLAKAWPDQLARVRPGDRKRFQLAGGGGARLPDASPLEGQDWLVIAETAGQSGGDPIIRLAEPVSEAGALKILSVTERAFADYDPKSGKVVARRQKCLGEIVLSETPLQKPDVHVTADAVLRAIRDKGLGILPGAEALRRIQARAMCVRDQMPDALPDFSDEALVDDLDAWLLPILEAKGLQAIEKSGLEEALQVRLGWEHASRLDELAPRNWKSPTGRSILIDYESDQAPLIALRVQDVYGMTHHPAICDGQIPLTFSLLSPAQRPVALTRDLPGFWKGGYRDMRKDMKGRYPKHDWPEDPASAQPGGTRRR</sequence>
<proteinExistence type="predicted"/>
<feature type="region of interest" description="Disordered" evidence="5">
    <location>
        <begin position="785"/>
        <end position="808"/>
    </location>
</feature>
<evidence type="ECO:0000256" key="2">
    <source>
        <dbReference type="ARBA" id="ARBA00022801"/>
    </source>
</evidence>
<dbReference type="SMART" id="SM00490">
    <property type="entry name" value="HELICc"/>
    <property type="match status" value="1"/>
</dbReference>
<reference evidence="9" key="1">
    <citation type="journal article" date="2019" name="Int. J. Syst. Evol. Microbiol.">
        <title>The Global Catalogue of Microorganisms (GCM) 10K type strain sequencing project: providing services to taxonomists for standard genome sequencing and annotation.</title>
        <authorList>
            <consortium name="The Broad Institute Genomics Platform"/>
            <consortium name="The Broad Institute Genome Sequencing Center for Infectious Disease"/>
            <person name="Wu L."/>
            <person name="Ma J."/>
        </authorList>
    </citation>
    <scope>NUCLEOTIDE SEQUENCE [LARGE SCALE GENOMIC DNA]</scope>
    <source>
        <strain evidence="9">CGMCC-1.15741</strain>
    </source>
</reference>
<dbReference type="InterPro" id="IPR056329">
    <property type="entry name" value="CON_HrpB"/>
</dbReference>
<name>A0ABW1S8V9_9PROT</name>
<dbReference type="SMART" id="SM00847">
    <property type="entry name" value="HA2"/>
    <property type="match status" value="1"/>
</dbReference>
<evidence type="ECO:0000256" key="5">
    <source>
        <dbReference type="SAM" id="MobiDB-lite"/>
    </source>
</evidence>
<evidence type="ECO:0000259" key="7">
    <source>
        <dbReference type="PROSITE" id="PS51194"/>
    </source>
</evidence>
<comment type="caution">
    <text evidence="8">The sequence shown here is derived from an EMBL/GenBank/DDBJ whole genome shotgun (WGS) entry which is preliminary data.</text>
</comment>
<protein>
    <submittedName>
        <fullName evidence="8">ATP-dependent helicase HrpB</fullName>
        <ecNumber evidence="8">3.6.4.13</ecNumber>
    </submittedName>
</protein>
<dbReference type="Proteomes" id="UP001596303">
    <property type="component" value="Unassembled WGS sequence"/>
</dbReference>
<dbReference type="PROSITE" id="PS51194">
    <property type="entry name" value="HELICASE_CTER"/>
    <property type="match status" value="1"/>
</dbReference>
<dbReference type="NCBIfam" id="TIGR01970">
    <property type="entry name" value="DEAH_box_HrpB"/>
    <property type="match status" value="1"/>
</dbReference>
<dbReference type="Pfam" id="PF00270">
    <property type="entry name" value="DEAD"/>
    <property type="match status" value="1"/>
</dbReference>
<feature type="domain" description="Helicase ATP-binding" evidence="6">
    <location>
        <begin position="17"/>
        <end position="181"/>
    </location>
</feature>
<dbReference type="InterPro" id="IPR014001">
    <property type="entry name" value="Helicase_ATP-bd"/>
</dbReference>
<dbReference type="InterPro" id="IPR027417">
    <property type="entry name" value="P-loop_NTPase"/>
</dbReference>
<accession>A0ABW1S8V9</accession>
<dbReference type="Pfam" id="PF00271">
    <property type="entry name" value="Helicase_C"/>
    <property type="match status" value="1"/>
</dbReference>
<keyword evidence="9" id="KW-1185">Reference proteome</keyword>
<dbReference type="InterPro" id="IPR001650">
    <property type="entry name" value="Helicase_C-like"/>
</dbReference>
<evidence type="ECO:0000259" key="6">
    <source>
        <dbReference type="PROSITE" id="PS51192"/>
    </source>
</evidence>
<keyword evidence="3 8" id="KW-0347">Helicase</keyword>
<dbReference type="InterPro" id="IPR013689">
    <property type="entry name" value="RNA_helicase_ATP-dep_HrpB_C"/>
</dbReference>
<evidence type="ECO:0000256" key="4">
    <source>
        <dbReference type="ARBA" id="ARBA00022840"/>
    </source>
</evidence>
<dbReference type="GO" id="GO:0016787">
    <property type="term" value="F:hydrolase activity"/>
    <property type="evidence" value="ECO:0007669"/>
    <property type="project" value="UniProtKB-KW"/>
</dbReference>